<feature type="domain" description="N-acetyltransferase" evidence="1">
    <location>
        <begin position="10"/>
        <end position="180"/>
    </location>
</feature>
<dbReference type="InterPro" id="IPR000182">
    <property type="entry name" value="GNAT_dom"/>
</dbReference>
<dbReference type="SUPFAM" id="SSF55729">
    <property type="entry name" value="Acyl-CoA N-acyltransferases (Nat)"/>
    <property type="match status" value="1"/>
</dbReference>
<organism evidence="2 3">
    <name type="scientific">Leifsonia tongyongensis</name>
    <dbReference type="NCBI Taxonomy" id="1268043"/>
    <lineage>
        <taxon>Bacteria</taxon>
        <taxon>Bacillati</taxon>
        <taxon>Actinomycetota</taxon>
        <taxon>Actinomycetes</taxon>
        <taxon>Micrococcales</taxon>
        <taxon>Microbacteriaceae</taxon>
        <taxon>Leifsonia</taxon>
    </lineage>
</organism>
<reference evidence="2 3" key="1">
    <citation type="journal article" date="2014" name="J. Microbiol.">
        <title>Diaminobutyricibacter tongyongensis gen. nov., sp. nov. and Homoserinibacter gongjuensis gen. nov., sp. nov. belong to the family Microbacteriaceae.</title>
        <authorList>
            <person name="Kim S.J."/>
            <person name="Ahn J.H."/>
            <person name="Weon H.Y."/>
            <person name="Hamada M."/>
            <person name="Suzuki K."/>
            <person name="Kwon S.W."/>
        </authorList>
    </citation>
    <scope>NUCLEOTIDE SEQUENCE [LARGE SCALE GENOMIC DNA]</scope>
    <source>
        <strain evidence="2 3">NBRC 108724</strain>
    </source>
</reference>
<dbReference type="Pfam" id="PF13302">
    <property type="entry name" value="Acetyltransf_3"/>
    <property type="match status" value="1"/>
</dbReference>
<dbReference type="AlphaFoldDB" id="A0A6L9XXP6"/>
<dbReference type="PANTHER" id="PTHR43792:SF1">
    <property type="entry name" value="N-ACETYLTRANSFERASE DOMAIN-CONTAINING PROTEIN"/>
    <property type="match status" value="1"/>
</dbReference>
<evidence type="ECO:0000259" key="1">
    <source>
        <dbReference type="PROSITE" id="PS51186"/>
    </source>
</evidence>
<dbReference type="InterPro" id="IPR051531">
    <property type="entry name" value="N-acetyltransferase"/>
</dbReference>
<keyword evidence="2" id="KW-0808">Transferase</keyword>
<dbReference type="PROSITE" id="PS51186">
    <property type="entry name" value="GNAT"/>
    <property type="match status" value="1"/>
</dbReference>
<keyword evidence="3" id="KW-1185">Reference proteome</keyword>
<dbReference type="RefSeq" id="WP_163289648.1">
    <property type="nucleotide sequence ID" value="NZ_JAAGWY010000002.1"/>
</dbReference>
<evidence type="ECO:0000313" key="3">
    <source>
        <dbReference type="Proteomes" id="UP000474967"/>
    </source>
</evidence>
<dbReference type="PANTHER" id="PTHR43792">
    <property type="entry name" value="GNAT FAMILY, PUTATIVE (AFU_ORTHOLOGUE AFUA_3G00765)-RELATED-RELATED"/>
    <property type="match status" value="1"/>
</dbReference>
<sequence length="183" mass="20070">MLRTLVTERLTLDAPADADIEAVFELCQDPEIHRWVPLPWPYGRDNAEFFVRSYAPHGLASGAYETWAIRTAADTPLIGAIELRRDEAAGSASFGCWLGEASRGHGFMKEAARAVIDYALGAGGPGYTRLRWEGLVGNDASRRIAVALGFVIDADPTRTVDFRGEPRPSWLGVLDARPRDDRG</sequence>
<accession>A0A6L9XXP6</accession>
<comment type="caution">
    <text evidence="2">The sequence shown here is derived from an EMBL/GenBank/DDBJ whole genome shotgun (WGS) entry which is preliminary data.</text>
</comment>
<dbReference type="InterPro" id="IPR016181">
    <property type="entry name" value="Acyl_CoA_acyltransferase"/>
</dbReference>
<dbReference type="Gene3D" id="3.40.630.30">
    <property type="match status" value="1"/>
</dbReference>
<gene>
    <name evidence="2" type="ORF">G3T36_10010</name>
</gene>
<dbReference type="EMBL" id="JAAGWY010000002">
    <property type="protein sequence ID" value="NEN06210.1"/>
    <property type="molecule type" value="Genomic_DNA"/>
</dbReference>
<proteinExistence type="predicted"/>
<dbReference type="Proteomes" id="UP000474967">
    <property type="component" value="Unassembled WGS sequence"/>
</dbReference>
<protein>
    <submittedName>
        <fullName evidence="2">GNAT family N-acetyltransferase</fullName>
    </submittedName>
</protein>
<name>A0A6L9XXP6_9MICO</name>
<evidence type="ECO:0000313" key="2">
    <source>
        <dbReference type="EMBL" id="NEN06210.1"/>
    </source>
</evidence>
<dbReference type="GO" id="GO:0016747">
    <property type="term" value="F:acyltransferase activity, transferring groups other than amino-acyl groups"/>
    <property type="evidence" value="ECO:0007669"/>
    <property type="project" value="InterPro"/>
</dbReference>